<dbReference type="Proteomes" id="UP000887574">
    <property type="component" value="Unplaced"/>
</dbReference>
<sequence>MGGHHHHEPFEVPHYSAFNNTNFPHLNEYRKRLDRLGLKDPHIRNWGYRFDPKRGLDRTSLSWFWTVIRPGIKWGFPVAVTLISIEEGYSFFKHGHTSWGGGH</sequence>
<organism evidence="1 2">
    <name type="scientific">Ditylenchus dipsaci</name>
    <dbReference type="NCBI Taxonomy" id="166011"/>
    <lineage>
        <taxon>Eukaryota</taxon>
        <taxon>Metazoa</taxon>
        <taxon>Ecdysozoa</taxon>
        <taxon>Nematoda</taxon>
        <taxon>Chromadorea</taxon>
        <taxon>Rhabditida</taxon>
        <taxon>Tylenchina</taxon>
        <taxon>Tylenchomorpha</taxon>
        <taxon>Sphaerularioidea</taxon>
        <taxon>Anguinidae</taxon>
        <taxon>Anguininae</taxon>
        <taxon>Ditylenchus</taxon>
    </lineage>
</organism>
<accession>A0A915DSG2</accession>
<evidence type="ECO:0000313" key="1">
    <source>
        <dbReference type="Proteomes" id="UP000887574"/>
    </source>
</evidence>
<protein>
    <submittedName>
        <fullName evidence="2">NADH dehydrogenase [ubiquinone] 1 beta subcomplex subunit 3</fullName>
    </submittedName>
</protein>
<dbReference type="WBParaSite" id="jg22664">
    <property type="protein sequence ID" value="jg22664"/>
    <property type="gene ID" value="jg22664"/>
</dbReference>
<dbReference type="AlphaFoldDB" id="A0A915DSG2"/>
<evidence type="ECO:0000313" key="2">
    <source>
        <dbReference type="WBParaSite" id="jg22664"/>
    </source>
</evidence>
<keyword evidence="1" id="KW-1185">Reference proteome</keyword>
<name>A0A915DSG2_9BILA</name>
<reference evidence="2" key="1">
    <citation type="submission" date="2022-11" db="UniProtKB">
        <authorList>
            <consortium name="WormBaseParasite"/>
        </authorList>
    </citation>
    <scope>IDENTIFICATION</scope>
</reference>
<proteinExistence type="predicted"/>